<proteinExistence type="predicted"/>
<dbReference type="AlphaFoldDB" id="A0A9P7GGS9"/>
<sequence>MSSSVMPQNPDDSVEILYESILEDRPALPKCPPIARVFFSTNSPKPEPYLGKWGDISIQRQPPNVYVKAKTWHLIPYQSRGIQTVIYPGNRDFGLDIADGSFTWTHVTLMQPYTVRMVVDAVEMFFKQRDGDNGHLVEPGSSAENPMIIE</sequence>
<dbReference type="Proteomes" id="UP000717328">
    <property type="component" value="Unassembled WGS sequence"/>
</dbReference>
<evidence type="ECO:0000313" key="2">
    <source>
        <dbReference type="Proteomes" id="UP000717328"/>
    </source>
</evidence>
<protein>
    <submittedName>
        <fullName evidence="1">Uncharacterized protein</fullName>
    </submittedName>
</protein>
<reference evidence="1" key="2">
    <citation type="submission" date="2021-10" db="EMBL/GenBank/DDBJ databases">
        <title>Phylogenomics reveals ancestral predisposition of the termite-cultivated fungus Termitomyces towards a domesticated lifestyle.</title>
        <authorList>
            <person name="Auxier B."/>
            <person name="Grum-Grzhimaylo A."/>
            <person name="Cardenas M.E."/>
            <person name="Lodge J.D."/>
            <person name="Laessoe T."/>
            <person name="Pedersen O."/>
            <person name="Smith M.E."/>
            <person name="Kuyper T.W."/>
            <person name="Franco-Molano E.A."/>
            <person name="Baroni T.J."/>
            <person name="Aanen D.K."/>
        </authorList>
    </citation>
    <scope>NUCLEOTIDE SEQUENCE</scope>
    <source>
        <strain evidence="1">D49</strain>
    </source>
</reference>
<keyword evidence="2" id="KW-1185">Reference proteome</keyword>
<reference evidence="1" key="1">
    <citation type="submission" date="2021-02" db="EMBL/GenBank/DDBJ databases">
        <authorList>
            <person name="Nieuwenhuis M."/>
            <person name="Van De Peppel L.J.J."/>
        </authorList>
    </citation>
    <scope>NUCLEOTIDE SEQUENCE</scope>
    <source>
        <strain evidence="1">D49</strain>
    </source>
</reference>
<accession>A0A9P7GGS9</accession>
<organism evidence="1 2">
    <name type="scientific">Sphagnurus paluster</name>
    <dbReference type="NCBI Taxonomy" id="117069"/>
    <lineage>
        <taxon>Eukaryota</taxon>
        <taxon>Fungi</taxon>
        <taxon>Dikarya</taxon>
        <taxon>Basidiomycota</taxon>
        <taxon>Agaricomycotina</taxon>
        <taxon>Agaricomycetes</taxon>
        <taxon>Agaricomycetidae</taxon>
        <taxon>Agaricales</taxon>
        <taxon>Tricholomatineae</taxon>
        <taxon>Lyophyllaceae</taxon>
        <taxon>Sphagnurus</taxon>
    </lineage>
</organism>
<evidence type="ECO:0000313" key="1">
    <source>
        <dbReference type="EMBL" id="KAG5649701.1"/>
    </source>
</evidence>
<name>A0A9P7GGS9_9AGAR</name>
<gene>
    <name evidence="1" type="ORF">H0H81_002435</name>
</gene>
<dbReference type="EMBL" id="JABCKI010000768">
    <property type="protein sequence ID" value="KAG5649701.1"/>
    <property type="molecule type" value="Genomic_DNA"/>
</dbReference>
<comment type="caution">
    <text evidence="1">The sequence shown here is derived from an EMBL/GenBank/DDBJ whole genome shotgun (WGS) entry which is preliminary data.</text>
</comment>